<organism evidence="2 3">
    <name type="scientific">Vulcanimicrobium alpinum</name>
    <dbReference type="NCBI Taxonomy" id="3016050"/>
    <lineage>
        <taxon>Bacteria</taxon>
        <taxon>Bacillati</taxon>
        <taxon>Vulcanimicrobiota</taxon>
        <taxon>Vulcanimicrobiia</taxon>
        <taxon>Vulcanimicrobiales</taxon>
        <taxon>Vulcanimicrobiaceae</taxon>
        <taxon>Vulcanimicrobium</taxon>
    </lineage>
</organism>
<dbReference type="KEGG" id="vab:WPS_03330"/>
<accession>A0AAN1XSL1</accession>
<evidence type="ECO:0000256" key="1">
    <source>
        <dbReference type="SAM" id="MobiDB-lite"/>
    </source>
</evidence>
<keyword evidence="3" id="KW-1185">Reference proteome</keyword>
<dbReference type="AlphaFoldDB" id="A0AAN1XSL1"/>
<evidence type="ECO:0000313" key="3">
    <source>
        <dbReference type="Proteomes" id="UP001317532"/>
    </source>
</evidence>
<gene>
    <name evidence="2" type="ORF">WPS_03330</name>
</gene>
<proteinExistence type="predicted"/>
<sequence>MRHGLRGRDARDDETLALDAARREDGASDAGLYEAIAARATDERVVDFGPLFNPAAFAAETFDGAAPQTERRDDAPSALTSAERKESMRRSLHGLVTRVSQRFNVEHRKVHATLNQRVGGSVATATERELDLRRRVAEKWLARDRYDGLR</sequence>
<evidence type="ECO:0000313" key="2">
    <source>
        <dbReference type="EMBL" id="BDE05057.1"/>
    </source>
</evidence>
<dbReference type="EMBL" id="AP025523">
    <property type="protein sequence ID" value="BDE05057.1"/>
    <property type="molecule type" value="Genomic_DNA"/>
</dbReference>
<dbReference type="Proteomes" id="UP001317532">
    <property type="component" value="Chromosome"/>
</dbReference>
<protein>
    <submittedName>
        <fullName evidence="2">Uncharacterized protein</fullName>
    </submittedName>
</protein>
<feature type="region of interest" description="Disordered" evidence="1">
    <location>
        <begin position="62"/>
        <end position="90"/>
    </location>
</feature>
<reference evidence="2 3" key="1">
    <citation type="journal article" date="2022" name="ISME Commun">
        <title>Vulcanimicrobium alpinus gen. nov. sp. nov., the first cultivated representative of the candidate phylum 'Eremiobacterota', is a metabolically versatile aerobic anoxygenic phototroph.</title>
        <authorList>
            <person name="Yabe S."/>
            <person name="Muto K."/>
            <person name="Abe K."/>
            <person name="Yokota A."/>
            <person name="Staudigel H."/>
            <person name="Tebo B.M."/>
        </authorList>
    </citation>
    <scope>NUCLEOTIDE SEQUENCE [LARGE SCALE GENOMIC DNA]</scope>
    <source>
        <strain evidence="2 3">WC8-2</strain>
    </source>
</reference>
<name>A0AAN1XSL1_UNVUL</name>